<accession>A0A7U3ZNH2</accession>
<organism evidence="2 3">
    <name type="scientific">Runella slithyformis (strain ATCC 29530 / DSM 19594 / LMG 11500 / NCIMB 11436 / LSU 4)</name>
    <dbReference type="NCBI Taxonomy" id="761193"/>
    <lineage>
        <taxon>Bacteria</taxon>
        <taxon>Pseudomonadati</taxon>
        <taxon>Bacteroidota</taxon>
        <taxon>Cytophagia</taxon>
        <taxon>Cytophagales</taxon>
        <taxon>Spirosomataceae</taxon>
        <taxon>Runella</taxon>
    </lineage>
</organism>
<dbReference type="RefSeq" id="WP_013929763.1">
    <property type="nucleotide sequence ID" value="NC_015703.1"/>
</dbReference>
<evidence type="ECO:0000313" key="3">
    <source>
        <dbReference type="Proteomes" id="UP000000493"/>
    </source>
</evidence>
<dbReference type="KEGG" id="rsi:Runsl_4118"/>
<keyword evidence="1" id="KW-1133">Transmembrane helix</keyword>
<name>A0A7U3ZNH2_RUNSL</name>
<dbReference type="EMBL" id="CP002859">
    <property type="protein sequence ID" value="AEI50465.1"/>
    <property type="molecule type" value="Genomic_DNA"/>
</dbReference>
<reference evidence="2 3" key="2">
    <citation type="journal article" date="2012" name="Stand. Genomic Sci.">
        <title>Complete genome sequence of the aquatic bacterium Runella slithyformis type strain (LSU 4(T)).</title>
        <authorList>
            <person name="Copeland A."/>
            <person name="Zhang X."/>
            <person name="Misra M."/>
            <person name="Lapidus A."/>
            <person name="Nolan M."/>
            <person name="Lucas S."/>
            <person name="Deshpande S."/>
            <person name="Cheng J.F."/>
            <person name="Tapia R."/>
            <person name="Goodwin L.A."/>
            <person name="Pitluck S."/>
            <person name="Liolios K."/>
            <person name="Pagani I."/>
            <person name="Ivanova N."/>
            <person name="Mikhailova N."/>
            <person name="Pati A."/>
            <person name="Chen A."/>
            <person name="Palaniappan K."/>
            <person name="Land M."/>
            <person name="Hauser L."/>
            <person name="Pan C."/>
            <person name="Jeffries C.D."/>
            <person name="Detter J.C."/>
            <person name="Brambilla E.M."/>
            <person name="Rohde M."/>
            <person name="Djao O.D."/>
            <person name="Goker M."/>
            <person name="Sikorski J."/>
            <person name="Tindall B.J."/>
            <person name="Woyke T."/>
            <person name="Bristow J."/>
            <person name="Eisen J.A."/>
            <person name="Markowitz V."/>
            <person name="Hugenholtz P."/>
            <person name="Kyrpides N.C."/>
            <person name="Klenk H.P."/>
            <person name="Mavromatis K."/>
        </authorList>
    </citation>
    <scope>NUCLEOTIDE SEQUENCE [LARGE SCALE GENOMIC DNA]</scope>
    <source>
        <strain evidence="3">ATCC 29530 / DSM 19594 / LMG 11500 / NCIMB 11436 / LSU 4</strain>
    </source>
</reference>
<dbReference type="Proteomes" id="UP000000493">
    <property type="component" value="Chromosome"/>
</dbReference>
<keyword evidence="1" id="KW-0812">Transmembrane</keyword>
<dbReference type="AlphaFoldDB" id="A0A7U3ZNH2"/>
<protein>
    <submittedName>
        <fullName evidence="2">Uncharacterized protein</fullName>
    </submittedName>
</protein>
<evidence type="ECO:0000256" key="1">
    <source>
        <dbReference type="SAM" id="Phobius"/>
    </source>
</evidence>
<gene>
    <name evidence="2" type="ordered locus">Runsl_4118</name>
</gene>
<keyword evidence="1" id="KW-0472">Membrane</keyword>
<sequence>MKNSKPKNLIASSVITVIVISLVVCILVLIKRTSSPSASLTSFDTSSTEPYEKTDSVIAEPIPLTKPKVISVRAGEKAFYQKKLAGMTNNFTLDKDDFQDKGWYTHKNFGKKAAGRKTLKAHVREDGFICLESQWYGNDWIFHNHIKVRVGSLILSSPKVETYDRNNKQESTGSHYWENIYYRETGDNGIIQAIADSTSKPVKVRFEGRKFNHDIVLTHEEKRSLKESHELSEILKKINR</sequence>
<proteinExistence type="predicted"/>
<reference evidence="3" key="1">
    <citation type="submission" date="2011-06" db="EMBL/GenBank/DDBJ databases">
        <title>The complete genome of chromosome of Runella slithyformis DSM 19594.</title>
        <authorList>
            <consortium name="US DOE Joint Genome Institute (JGI-PGF)"/>
            <person name="Lucas S."/>
            <person name="Han J."/>
            <person name="Lapidus A."/>
            <person name="Bruce D."/>
            <person name="Goodwin L."/>
            <person name="Pitluck S."/>
            <person name="Peters L."/>
            <person name="Kyrpides N."/>
            <person name="Mavromatis K."/>
            <person name="Ivanova N."/>
            <person name="Ovchinnikova G."/>
            <person name="Zhang X."/>
            <person name="Misra M."/>
            <person name="Detter J.C."/>
            <person name="Tapia R."/>
            <person name="Han C."/>
            <person name="Land M."/>
            <person name="Hauser L."/>
            <person name="Markowitz V."/>
            <person name="Cheng J.-F."/>
            <person name="Hugenholtz P."/>
            <person name="Woyke T."/>
            <person name="Wu D."/>
            <person name="Tindall B."/>
            <person name="Faehrich R."/>
            <person name="Brambilla E."/>
            <person name="Klenk H.-P."/>
            <person name="Eisen J.A."/>
        </authorList>
    </citation>
    <scope>NUCLEOTIDE SEQUENCE [LARGE SCALE GENOMIC DNA]</scope>
    <source>
        <strain evidence="3">ATCC 29530 / DSM 19594 / LMG 11500 / NCIMB 11436 / LSU 4</strain>
    </source>
</reference>
<feature type="transmembrane region" description="Helical" evidence="1">
    <location>
        <begin position="9"/>
        <end position="30"/>
    </location>
</feature>
<evidence type="ECO:0000313" key="2">
    <source>
        <dbReference type="EMBL" id="AEI50465.1"/>
    </source>
</evidence>
<keyword evidence="3" id="KW-1185">Reference proteome</keyword>